<evidence type="ECO:0000313" key="3">
    <source>
        <dbReference type="Proteomes" id="UP001501310"/>
    </source>
</evidence>
<protein>
    <recommendedName>
        <fullName evidence="4">Lipoprotein</fullName>
    </recommendedName>
</protein>
<comment type="caution">
    <text evidence="2">The sequence shown here is derived from an EMBL/GenBank/DDBJ whole genome shotgun (WGS) entry which is preliminary data.</text>
</comment>
<dbReference type="Proteomes" id="UP001501310">
    <property type="component" value="Unassembled WGS sequence"/>
</dbReference>
<gene>
    <name evidence="2" type="ORF">GCM10022211_21370</name>
</gene>
<evidence type="ECO:0000313" key="2">
    <source>
        <dbReference type="EMBL" id="GAA4007714.1"/>
    </source>
</evidence>
<accession>A0ABP7S7K4</accession>
<dbReference type="RefSeq" id="WP_344710258.1">
    <property type="nucleotide sequence ID" value="NZ_BAAAZD010000002.1"/>
</dbReference>
<organism evidence="2 3">
    <name type="scientific">Sphingomonas humi</name>
    <dbReference type="NCBI Taxonomy" id="335630"/>
    <lineage>
        <taxon>Bacteria</taxon>
        <taxon>Pseudomonadati</taxon>
        <taxon>Pseudomonadota</taxon>
        <taxon>Alphaproteobacteria</taxon>
        <taxon>Sphingomonadales</taxon>
        <taxon>Sphingomonadaceae</taxon>
        <taxon>Sphingomonas</taxon>
    </lineage>
</organism>
<proteinExistence type="predicted"/>
<sequence length="157" mass="16533">MMKLAAITPLLLLAACDAEVKSPVDKDEGVQMKADADGRVAFNLPFAKGEMKLPSGMMSNADFDIDGVKMMPGSKVTGFNLDAGKDKPGKVDISFTAPASPQEVSAYFMDQFKAKGVEAKVNGDVLEGRSDDGDTFSMRFAPQGSGTSGTIAIDSKK</sequence>
<dbReference type="EMBL" id="BAAAZD010000002">
    <property type="protein sequence ID" value="GAA4007714.1"/>
    <property type="molecule type" value="Genomic_DNA"/>
</dbReference>
<feature type="region of interest" description="Disordered" evidence="1">
    <location>
        <begin position="125"/>
        <end position="157"/>
    </location>
</feature>
<dbReference type="PROSITE" id="PS51257">
    <property type="entry name" value="PROKAR_LIPOPROTEIN"/>
    <property type="match status" value="1"/>
</dbReference>
<name>A0ABP7S7K4_9SPHN</name>
<evidence type="ECO:0000256" key="1">
    <source>
        <dbReference type="SAM" id="MobiDB-lite"/>
    </source>
</evidence>
<keyword evidence="3" id="KW-1185">Reference proteome</keyword>
<evidence type="ECO:0008006" key="4">
    <source>
        <dbReference type="Google" id="ProtNLM"/>
    </source>
</evidence>
<reference evidence="3" key="1">
    <citation type="journal article" date="2019" name="Int. J. Syst. Evol. Microbiol.">
        <title>The Global Catalogue of Microorganisms (GCM) 10K type strain sequencing project: providing services to taxonomists for standard genome sequencing and annotation.</title>
        <authorList>
            <consortium name="The Broad Institute Genomics Platform"/>
            <consortium name="The Broad Institute Genome Sequencing Center for Infectious Disease"/>
            <person name="Wu L."/>
            <person name="Ma J."/>
        </authorList>
    </citation>
    <scope>NUCLEOTIDE SEQUENCE [LARGE SCALE GENOMIC DNA]</scope>
    <source>
        <strain evidence="3">JCM 16603</strain>
    </source>
</reference>